<name>A0A0A9F6P4_ARUDO</name>
<sequence>MPYQTESNKEGEPNKKTKQKAKCQVLPHLDPALADASGALPLPPRRRPPPLAGRRDRHLHRYYSQYLA</sequence>
<feature type="region of interest" description="Disordered" evidence="1">
    <location>
        <begin position="1"/>
        <end position="21"/>
    </location>
</feature>
<proteinExistence type="predicted"/>
<dbReference type="EMBL" id="GBRH01191012">
    <property type="protein sequence ID" value="JAE06884.1"/>
    <property type="molecule type" value="Transcribed_RNA"/>
</dbReference>
<accession>A0A0A9F6P4</accession>
<feature type="region of interest" description="Disordered" evidence="1">
    <location>
        <begin position="34"/>
        <end position="58"/>
    </location>
</feature>
<reference evidence="2" key="1">
    <citation type="submission" date="2014-09" db="EMBL/GenBank/DDBJ databases">
        <authorList>
            <person name="Magalhaes I.L.F."/>
            <person name="Oliveira U."/>
            <person name="Santos F.R."/>
            <person name="Vidigal T.H.D.A."/>
            <person name="Brescovit A.D."/>
            <person name="Santos A.J."/>
        </authorList>
    </citation>
    <scope>NUCLEOTIDE SEQUENCE</scope>
    <source>
        <tissue evidence="2">Shoot tissue taken approximately 20 cm above the soil surface</tissue>
    </source>
</reference>
<evidence type="ECO:0000256" key="1">
    <source>
        <dbReference type="SAM" id="MobiDB-lite"/>
    </source>
</evidence>
<organism evidence="2">
    <name type="scientific">Arundo donax</name>
    <name type="common">Giant reed</name>
    <name type="synonym">Donax arundinaceus</name>
    <dbReference type="NCBI Taxonomy" id="35708"/>
    <lineage>
        <taxon>Eukaryota</taxon>
        <taxon>Viridiplantae</taxon>
        <taxon>Streptophyta</taxon>
        <taxon>Embryophyta</taxon>
        <taxon>Tracheophyta</taxon>
        <taxon>Spermatophyta</taxon>
        <taxon>Magnoliopsida</taxon>
        <taxon>Liliopsida</taxon>
        <taxon>Poales</taxon>
        <taxon>Poaceae</taxon>
        <taxon>PACMAD clade</taxon>
        <taxon>Arundinoideae</taxon>
        <taxon>Arundineae</taxon>
        <taxon>Arundo</taxon>
    </lineage>
</organism>
<reference evidence="2" key="2">
    <citation type="journal article" date="2015" name="Data Brief">
        <title>Shoot transcriptome of the giant reed, Arundo donax.</title>
        <authorList>
            <person name="Barrero R.A."/>
            <person name="Guerrero F.D."/>
            <person name="Moolhuijzen P."/>
            <person name="Goolsby J.A."/>
            <person name="Tidwell J."/>
            <person name="Bellgard S.E."/>
            <person name="Bellgard M.I."/>
        </authorList>
    </citation>
    <scope>NUCLEOTIDE SEQUENCE</scope>
    <source>
        <tissue evidence="2">Shoot tissue taken approximately 20 cm above the soil surface</tissue>
    </source>
</reference>
<dbReference type="AlphaFoldDB" id="A0A0A9F6P4"/>
<protein>
    <submittedName>
        <fullName evidence="2">Uncharacterized protein</fullName>
    </submittedName>
</protein>
<evidence type="ECO:0000313" key="2">
    <source>
        <dbReference type="EMBL" id="JAE06884.1"/>
    </source>
</evidence>